<dbReference type="NCBIfam" id="TIGR00049">
    <property type="entry name" value="iron-sulfur cluster assembly accessory protein"/>
    <property type="match status" value="1"/>
</dbReference>
<feature type="compositionally biased region" description="Polar residues" evidence="2">
    <location>
        <begin position="59"/>
        <end position="72"/>
    </location>
</feature>
<dbReference type="AlphaFoldDB" id="A0A9P8QE64"/>
<feature type="compositionally biased region" description="Low complexity" evidence="2">
    <location>
        <begin position="41"/>
        <end position="54"/>
    </location>
</feature>
<dbReference type="GO" id="GO:0051539">
    <property type="term" value="F:4 iron, 4 sulfur cluster binding"/>
    <property type="evidence" value="ECO:0007669"/>
    <property type="project" value="TreeGrafter"/>
</dbReference>
<dbReference type="InterPro" id="IPR016092">
    <property type="entry name" value="ATAP"/>
</dbReference>
<protein>
    <recommendedName>
        <fullName evidence="3">Core domain-containing protein</fullName>
    </recommendedName>
</protein>
<proteinExistence type="inferred from homology"/>
<dbReference type="OrthoDB" id="1938621at2759"/>
<comment type="similarity">
    <text evidence="1">Belongs to the HesB/IscA family.</text>
</comment>
<evidence type="ECO:0000259" key="3">
    <source>
        <dbReference type="Pfam" id="PF01521"/>
    </source>
</evidence>
<dbReference type="GO" id="GO:0005506">
    <property type="term" value="F:iron ion binding"/>
    <property type="evidence" value="ECO:0007669"/>
    <property type="project" value="TreeGrafter"/>
</dbReference>
<evidence type="ECO:0000256" key="1">
    <source>
        <dbReference type="ARBA" id="ARBA00006718"/>
    </source>
</evidence>
<dbReference type="InterPro" id="IPR035903">
    <property type="entry name" value="HesB-like_dom_sf"/>
</dbReference>
<dbReference type="GO" id="GO:0051537">
    <property type="term" value="F:2 iron, 2 sulfur cluster binding"/>
    <property type="evidence" value="ECO:0007669"/>
    <property type="project" value="TreeGrafter"/>
</dbReference>
<reference evidence="4" key="2">
    <citation type="submission" date="2021-01" db="EMBL/GenBank/DDBJ databases">
        <authorList>
            <person name="Schikora-Tamarit M.A."/>
        </authorList>
    </citation>
    <scope>NUCLEOTIDE SEQUENCE</scope>
    <source>
        <strain evidence="4">CBS2887</strain>
    </source>
</reference>
<dbReference type="FunFam" id="2.60.300.12:FF:000011">
    <property type="entry name" value="Iron-sulfur assembly protein 2"/>
    <property type="match status" value="1"/>
</dbReference>
<feature type="region of interest" description="Disordered" evidence="2">
    <location>
        <begin position="41"/>
        <end position="72"/>
    </location>
</feature>
<dbReference type="PANTHER" id="PTHR43011:SF1">
    <property type="entry name" value="IRON-SULFUR CLUSTER ASSEMBLY 2 HOMOLOG, MITOCHONDRIAL"/>
    <property type="match status" value="1"/>
</dbReference>
<dbReference type="EMBL" id="JAEUBG010000594">
    <property type="protein sequence ID" value="KAH3687915.1"/>
    <property type="molecule type" value="Genomic_DNA"/>
</dbReference>
<evidence type="ECO:0000313" key="5">
    <source>
        <dbReference type="Proteomes" id="UP000774326"/>
    </source>
</evidence>
<dbReference type="Gene3D" id="2.60.300.12">
    <property type="entry name" value="HesB-like domain"/>
    <property type="match status" value="1"/>
</dbReference>
<reference evidence="4" key="1">
    <citation type="journal article" date="2021" name="Open Biol.">
        <title>Shared evolutionary footprints suggest mitochondrial oxidative damage underlies multiple complex I losses in fungi.</title>
        <authorList>
            <person name="Schikora-Tamarit M.A."/>
            <person name="Marcet-Houben M."/>
            <person name="Nosek J."/>
            <person name="Gabaldon T."/>
        </authorList>
    </citation>
    <scope>NUCLEOTIDE SEQUENCE</scope>
    <source>
        <strain evidence="4">CBS2887</strain>
    </source>
</reference>
<gene>
    <name evidence="4" type="ORF">WICPIJ_001100</name>
</gene>
<comment type="caution">
    <text evidence="4">The sequence shown here is derived from an EMBL/GenBank/DDBJ whole genome shotgun (WGS) entry which is preliminary data.</text>
</comment>
<feature type="domain" description="Core" evidence="3">
    <location>
        <begin position="97"/>
        <end position="218"/>
    </location>
</feature>
<name>A0A9P8QE64_WICPI</name>
<dbReference type="PANTHER" id="PTHR43011">
    <property type="entry name" value="IRON-SULFUR CLUSTER ASSEMBLY 2 HOMOLOG, MITOCHONDRIAL"/>
    <property type="match status" value="1"/>
</dbReference>
<evidence type="ECO:0000256" key="2">
    <source>
        <dbReference type="SAM" id="MobiDB-lite"/>
    </source>
</evidence>
<keyword evidence="5" id="KW-1185">Reference proteome</keyword>
<dbReference type="Pfam" id="PF01521">
    <property type="entry name" value="Fe-S_biosyn"/>
    <property type="match status" value="1"/>
</dbReference>
<sequence>MLRSKLTQASVRHILGARPLTPPTQLLSKNLTNSLLRYQSTTTATTSQSSGSSPEPTPLSSKTRPKTTFKNSSVKTLNESPLIIHNKKYSESGKLLTLKISANAIRKLQEIAQEDQNDKLALKISVESGGCHGFQYNLHLVDLDESQLSQIASNSATVAQEQDEDLDCIFEKDNTRIIIDSSSLQILQDSTVDYTTELIGSMFKVIDSPYTSSACGCGSSFDVDFDKIGQ</sequence>
<dbReference type="InterPro" id="IPR000361">
    <property type="entry name" value="ATAP_core_dom"/>
</dbReference>
<organism evidence="4 5">
    <name type="scientific">Wickerhamomyces pijperi</name>
    <name type="common">Yeast</name>
    <name type="synonym">Pichia pijperi</name>
    <dbReference type="NCBI Taxonomy" id="599730"/>
    <lineage>
        <taxon>Eukaryota</taxon>
        <taxon>Fungi</taxon>
        <taxon>Dikarya</taxon>
        <taxon>Ascomycota</taxon>
        <taxon>Saccharomycotina</taxon>
        <taxon>Saccharomycetes</taxon>
        <taxon>Phaffomycetales</taxon>
        <taxon>Wickerhamomycetaceae</taxon>
        <taxon>Wickerhamomyces</taxon>
    </lineage>
</organism>
<accession>A0A9P8QE64</accession>
<dbReference type="SUPFAM" id="SSF89360">
    <property type="entry name" value="HesB-like domain"/>
    <property type="match status" value="1"/>
</dbReference>
<dbReference type="GO" id="GO:0016226">
    <property type="term" value="P:iron-sulfur cluster assembly"/>
    <property type="evidence" value="ECO:0007669"/>
    <property type="project" value="InterPro"/>
</dbReference>
<evidence type="ECO:0000313" key="4">
    <source>
        <dbReference type="EMBL" id="KAH3687915.1"/>
    </source>
</evidence>
<dbReference type="GO" id="GO:0005739">
    <property type="term" value="C:mitochondrion"/>
    <property type="evidence" value="ECO:0007669"/>
    <property type="project" value="TreeGrafter"/>
</dbReference>
<dbReference type="Proteomes" id="UP000774326">
    <property type="component" value="Unassembled WGS sequence"/>
</dbReference>